<feature type="non-terminal residue" evidence="2">
    <location>
        <position position="1"/>
    </location>
</feature>
<reference evidence="2 3" key="1">
    <citation type="submission" date="2024-05" db="EMBL/GenBank/DDBJ databases">
        <title>Culex pipiens pipiens assembly and annotation.</title>
        <authorList>
            <person name="Alout H."/>
            <person name="Durand T."/>
        </authorList>
    </citation>
    <scope>NUCLEOTIDE SEQUENCE [LARGE SCALE GENOMIC DNA]</scope>
    <source>
        <strain evidence="2">HA-2024</strain>
        <tissue evidence="2">Whole body</tissue>
    </source>
</reference>
<sequence length="100" mass="11000">RSPHQPGRLFPKPEAQPGNAGNEGSLERAGQTARGSKHDHEPSERIHRRLSKTCRKCGIPTRYSELSPFEPNTSAGVVRSGFIPRDQLPRSGVQTCGTRK</sequence>
<evidence type="ECO:0000313" key="3">
    <source>
        <dbReference type="Proteomes" id="UP001562425"/>
    </source>
</evidence>
<evidence type="ECO:0000256" key="1">
    <source>
        <dbReference type="SAM" id="MobiDB-lite"/>
    </source>
</evidence>
<evidence type="ECO:0000313" key="2">
    <source>
        <dbReference type="EMBL" id="KAL1395982.1"/>
    </source>
</evidence>
<feature type="compositionally biased region" description="Basic and acidic residues" evidence="1">
    <location>
        <begin position="36"/>
        <end position="45"/>
    </location>
</feature>
<dbReference type="EMBL" id="JBEHCU010006892">
    <property type="protein sequence ID" value="KAL1395982.1"/>
    <property type="molecule type" value="Genomic_DNA"/>
</dbReference>
<comment type="caution">
    <text evidence="2">The sequence shown here is derived from an EMBL/GenBank/DDBJ whole genome shotgun (WGS) entry which is preliminary data.</text>
</comment>
<keyword evidence="3" id="KW-1185">Reference proteome</keyword>
<feature type="non-terminal residue" evidence="2">
    <location>
        <position position="100"/>
    </location>
</feature>
<proteinExistence type="predicted"/>
<feature type="region of interest" description="Disordered" evidence="1">
    <location>
        <begin position="1"/>
        <end position="52"/>
    </location>
</feature>
<protein>
    <submittedName>
        <fullName evidence="2">Uncharacterized protein</fullName>
    </submittedName>
</protein>
<name>A0ABD1D8K4_CULPP</name>
<accession>A0ABD1D8K4</accession>
<organism evidence="2 3">
    <name type="scientific">Culex pipiens pipiens</name>
    <name type="common">Northern house mosquito</name>
    <dbReference type="NCBI Taxonomy" id="38569"/>
    <lineage>
        <taxon>Eukaryota</taxon>
        <taxon>Metazoa</taxon>
        <taxon>Ecdysozoa</taxon>
        <taxon>Arthropoda</taxon>
        <taxon>Hexapoda</taxon>
        <taxon>Insecta</taxon>
        <taxon>Pterygota</taxon>
        <taxon>Neoptera</taxon>
        <taxon>Endopterygota</taxon>
        <taxon>Diptera</taxon>
        <taxon>Nematocera</taxon>
        <taxon>Culicoidea</taxon>
        <taxon>Culicidae</taxon>
        <taxon>Culicinae</taxon>
        <taxon>Culicini</taxon>
        <taxon>Culex</taxon>
        <taxon>Culex</taxon>
    </lineage>
</organism>
<dbReference type="AlphaFoldDB" id="A0ABD1D8K4"/>
<gene>
    <name evidence="2" type="ORF">pipiens_000295</name>
</gene>
<dbReference type="Proteomes" id="UP001562425">
    <property type="component" value="Unassembled WGS sequence"/>
</dbReference>